<comment type="caution">
    <text evidence="1">The sequence shown here is derived from an EMBL/GenBank/DDBJ whole genome shotgun (WGS) entry which is preliminary data.</text>
</comment>
<protein>
    <submittedName>
        <fullName evidence="1">Uncharacterized protein</fullName>
    </submittedName>
</protein>
<organism evidence="1">
    <name type="scientific">marine sediment metagenome</name>
    <dbReference type="NCBI Taxonomy" id="412755"/>
    <lineage>
        <taxon>unclassified sequences</taxon>
        <taxon>metagenomes</taxon>
        <taxon>ecological metagenomes</taxon>
    </lineage>
</organism>
<gene>
    <name evidence="1" type="ORF">LCGC14_1907140</name>
</gene>
<dbReference type="PROSITE" id="PS51257">
    <property type="entry name" value="PROKAR_LIPOPROTEIN"/>
    <property type="match status" value="1"/>
</dbReference>
<sequence>MGKIKFLFIILFGILAFSACEKDDICIGADTPQIVIRFYDILDTTQSKDVQNLLVRGLDDMGAREDSIPNIALDSIVLPLRPNRTSTSFILQRIVNINDTRSIDTLTFSYEPREVFASRACGYIVNYDNLQASLTETDPDSLWIKGITIDSTHIENSAATHVRIFH</sequence>
<proteinExistence type="predicted"/>
<dbReference type="EMBL" id="LAZR01020076">
    <property type="protein sequence ID" value="KKL90192.1"/>
    <property type="molecule type" value="Genomic_DNA"/>
</dbReference>
<dbReference type="AlphaFoldDB" id="A0A0F9ISX2"/>
<accession>A0A0F9ISX2</accession>
<evidence type="ECO:0000313" key="1">
    <source>
        <dbReference type="EMBL" id="KKL90192.1"/>
    </source>
</evidence>
<dbReference type="InterPro" id="IPR045607">
    <property type="entry name" value="DUF6452"/>
</dbReference>
<reference evidence="1" key="1">
    <citation type="journal article" date="2015" name="Nature">
        <title>Complex archaea that bridge the gap between prokaryotes and eukaryotes.</title>
        <authorList>
            <person name="Spang A."/>
            <person name="Saw J.H."/>
            <person name="Jorgensen S.L."/>
            <person name="Zaremba-Niedzwiedzka K."/>
            <person name="Martijn J."/>
            <person name="Lind A.E."/>
            <person name="van Eijk R."/>
            <person name="Schleper C."/>
            <person name="Guy L."/>
            <person name="Ettema T.J."/>
        </authorList>
    </citation>
    <scope>NUCLEOTIDE SEQUENCE</scope>
</reference>
<dbReference type="Pfam" id="PF20050">
    <property type="entry name" value="DUF6452"/>
    <property type="match status" value="1"/>
</dbReference>
<name>A0A0F9ISX2_9ZZZZ</name>